<dbReference type="InterPro" id="IPR027417">
    <property type="entry name" value="P-loop_NTPase"/>
</dbReference>
<evidence type="ECO:0000313" key="2">
    <source>
        <dbReference type="EMBL" id="CUN76402.1"/>
    </source>
</evidence>
<evidence type="ECO:0000259" key="1">
    <source>
        <dbReference type="Pfam" id="PF09820"/>
    </source>
</evidence>
<dbReference type="SUPFAM" id="SSF52540">
    <property type="entry name" value="P-loop containing nucleoside triphosphate hydrolases"/>
    <property type="match status" value="1"/>
</dbReference>
<dbReference type="AlphaFoldDB" id="A0A173ZJ22"/>
<proteinExistence type="predicted"/>
<dbReference type="InterPro" id="IPR012547">
    <property type="entry name" value="PDDEXK_9"/>
</dbReference>
<evidence type="ECO:0000313" key="3">
    <source>
        <dbReference type="Proteomes" id="UP000095395"/>
    </source>
</evidence>
<sequence>MDKKFLKAKDIAQLWGITPRRVNQLCTAGFINGAYKEGRYWLIPSDTTKPEILRNKQTPPLSGRLLPCPVGITSYKEVSKECYYVDKTLLIKDIIDDHSKVYLFTRPRRFGKTLTMDMIRTYFEKTSTDTSIYFSDKKIWDCGDAYKQLQGAYPVIFLSFKDAHQTNWADMYRSLCFTLKEEFLRHIELLSSKAINEYDKKYIQNLINDVADSTDYQFALGKLSSLLATHYNQKVIIIIDEYDTPIQQGHLYHYYNEVVVFMRNLFSSALKDNENLEFGILTGILRIAKESLFSGLNNLVVNTILDDKYSEYFGFTVNDISNMVAYYGKAEKFSEIKEWYDGYLFGNTEIYNPWSVINYFNNNCKPKAFWSRTSGNEIIGELIRSSDKEVYESLSLLLQGKEVQSIINTDIIYPEVNADSDTIYSFLLVAGYLRATSVISEFNDNPICSLKLPNREIKSVFQKEILDNYNTLFNGSLLRDFELALRTGDTALFTDTLQKYLLQSASTFDTTNENFYHGTVFGMLAILSDRYYISSNRESGEGRFDIQLEPKDKSQLGYIIEFKAGKNLSDTELADSASSAIQQIQSKKYSTDMEYHGMKKIGLFGIAFSGKRVAAKYEEIQLHS</sequence>
<dbReference type="Gene3D" id="3.40.50.300">
    <property type="entry name" value="P-loop containing nucleotide triphosphate hydrolases"/>
    <property type="match status" value="1"/>
</dbReference>
<protein>
    <submittedName>
        <fullName evidence="2">Predicted AAA-ATPase</fullName>
    </submittedName>
</protein>
<dbReference type="Pfam" id="PF08011">
    <property type="entry name" value="PDDEXK_9"/>
    <property type="match status" value="1"/>
</dbReference>
<feature type="domain" description="AAA-ATPase-like" evidence="1">
    <location>
        <begin position="69"/>
        <end position="293"/>
    </location>
</feature>
<dbReference type="PANTHER" id="PTHR34825:SF1">
    <property type="entry name" value="AAA-ATPASE-LIKE DOMAIN-CONTAINING PROTEIN"/>
    <property type="match status" value="1"/>
</dbReference>
<reference evidence="2 3" key="1">
    <citation type="submission" date="2015-09" db="EMBL/GenBank/DDBJ databases">
        <authorList>
            <consortium name="Pathogen Informatics"/>
        </authorList>
    </citation>
    <scope>NUCLEOTIDE SEQUENCE [LARGE SCALE GENOMIC DNA]</scope>
    <source>
        <strain evidence="2 3">2789STDY5608835</strain>
    </source>
</reference>
<dbReference type="EMBL" id="CYYR01000007">
    <property type="protein sequence ID" value="CUN76402.1"/>
    <property type="molecule type" value="Genomic_DNA"/>
</dbReference>
<dbReference type="RefSeq" id="WP_055301813.1">
    <property type="nucleotide sequence ID" value="NZ_CYYR01000007.1"/>
</dbReference>
<name>A0A173ZJ22_9FIRM</name>
<dbReference type="Proteomes" id="UP000095395">
    <property type="component" value="Unassembled WGS sequence"/>
</dbReference>
<accession>A0A173ZJ22</accession>
<organism evidence="2 3">
    <name type="scientific">Roseburia inulinivorans</name>
    <dbReference type="NCBI Taxonomy" id="360807"/>
    <lineage>
        <taxon>Bacteria</taxon>
        <taxon>Bacillati</taxon>
        <taxon>Bacillota</taxon>
        <taxon>Clostridia</taxon>
        <taxon>Lachnospirales</taxon>
        <taxon>Lachnospiraceae</taxon>
        <taxon>Roseburia</taxon>
    </lineage>
</organism>
<dbReference type="InterPro" id="IPR018631">
    <property type="entry name" value="AAA-ATPase-like_dom"/>
</dbReference>
<dbReference type="Pfam" id="PF09820">
    <property type="entry name" value="AAA-ATPase_like"/>
    <property type="match status" value="1"/>
</dbReference>
<dbReference type="PANTHER" id="PTHR34825">
    <property type="entry name" value="CONSERVED PROTEIN, WITH A WEAK D-GALACTARATE DEHYDRATASE/ALTRONATE HYDROLASE DOMAIN"/>
    <property type="match status" value="1"/>
</dbReference>
<gene>
    <name evidence="2" type="ORF">ERS852392_01302</name>
</gene>